<comment type="similarity">
    <text evidence="1">Belongs to the TrbG/VirB9 family.</text>
</comment>
<dbReference type="EMBL" id="CP000530">
    <property type="protein sequence ID" value="ABM39521.1"/>
    <property type="molecule type" value="Genomic_DNA"/>
</dbReference>
<protein>
    <submittedName>
        <fullName evidence="5">Conjugal transfer protein TrbG/VirB9/CagX</fullName>
    </submittedName>
</protein>
<dbReference type="RefSeq" id="WP_011797894.1">
    <property type="nucleotide sequence ID" value="NC_008757.1"/>
</dbReference>
<reference evidence="6" key="1">
    <citation type="journal article" date="2009" name="Environ. Microbiol.">
        <title>The genome of Polaromonas naphthalenivorans strain CJ2, isolated from coal tar-contaminated sediment, reveals physiological and metabolic versatility and evolution through extensive horizontal gene transfer.</title>
        <authorList>
            <person name="Yagi J.M."/>
            <person name="Sims D."/>
            <person name="Brettin T."/>
            <person name="Bruce D."/>
            <person name="Madsen E.L."/>
        </authorList>
    </citation>
    <scope>NUCLEOTIDE SEQUENCE [LARGE SCALE GENOMIC DNA]</scope>
    <source>
        <strain evidence="6">CJ2</strain>
        <plasmid evidence="6">Plasmid pPNAP01</plasmid>
    </source>
</reference>
<name>A1VV43_POLNA</name>
<dbReference type="Gene3D" id="2.60.40.2500">
    <property type="match status" value="1"/>
</dbReference>
<proteinExistence type="inferred from homology"/>
<evidence type="ECO:0000313" key="5">
    <source>
        <dbReference type="EMBL" id="ABM39521.1"/>
    </source>
</evidence>
<evidence type="ECO:0000256" key="2">
    <source>
        <dbReference type="ARBA" id="ARBA00022729"/>
    </source>
</evidence>
<feature type="compositionally biased region" description="Basic and acidic residues" evidence="3">
    <location>
        <begin position="164"/>
        <end position="180"/>
    </location>
</feature>
<sequence length="280" mass="31432">MIRFRFHSATTALVTGGLLAMCCQGNAAVSSPPNSAVNGLSVAVPGGLDSRIRVFAYSPDVVYTLPVTVGMHTHIPLGPDEELIEKPKMGETIQWRVSGNQNNIYIKALKADVSTSLTLVTDKRVYQFELVATTRATERIQKAYFVYPDDEEGILLNQQAKTSKRADAAAAEEERKRDQELSPQPISPNNLVFFRVEGNKEYERMHAYDDGRMTFIRMPPGIQDLPALFLVDTDNKLVPINYTVLDRKGHDDRDVLKVERTNPKWLLKIKKSVEVKLTKE</sequence>
<evidence type="ECO:0000256" key="1">
    <source>
        <dbReference type="ARBA" id="ARBA00006135"/>
    </source>
</evidence>
<dbReference type="AlphaFoldDB" id="A1VV43"/>
<feature type="region of interest" description="Disordered" evidence="3">
    <location>
        <begin position="159"/>
        <end position="186"/>
    </location>
</feature>
<evidence type="ECO:0000256" key="3">
    <source>
        <dbReference type="SAM" id="MobiDB-lite"/>
    </source>
</evidence>
<dbReference type="HOGENOM" id="CLU_1022868_0_0_4"/>
<gene>
    <name evidence="5" type="ordered locus">Pnap_4238</name>
</gene>
<keyword evidence="2 4" id="KW-0732">Signal</keyword>
<evidence type="ECO:0000313" key="6">
    <source>
        <dbReference type="Proteomes" id="UP000000644"/>
    </source>
</evidence>
<dbReference type="InterPro" id="IPR033645">
    <property type="entry name" value="VirB9/CagX/TrbG_C"/>
</dbReference>
<keyword evidence="6" id="KW-1185">Reference proteome</keyword>
<keyword evidence="5" id="KW-0614">Plasmid</keyword>
<dbReference type="KEGG" id="pna:Pnap_4238"/>
<dbReference type="InterPro" id="IPR010258">
    <property type="entry name" value="Conjugal_tfr_TrbG/VirB9/CagX"/>
</dbReference>
<evidence type="ECO:0000256" key="4">
    <source>
        <dbReference type="SAM" id="SignalP"/>
    </source>
</evidence>
<dbReference type="CDD" id="cd06911">
    <property type="entry name" value="VirB9_CagX_TrbG"/>
    <property type="match status" value="1"/>
</dbReference>
<geneLocation type="plasmid" evidence="5 6">
    <name>pPNAP01</name>
</geneLocation>
<organism evidence="5 6">
    <name type="scientific">Polaromonas naphthalenivorans (strain CJ2)</name>
    <dbReference type="NCBI Taxonomy" id="365044"/>
    <lineage>
        <taxon>Bacteria</taxon>
        <taxon>Pseudomonadati</taxon>
        <taxon>Pseudomonadota</taxon>
        <taxon>Betaproteobacteria</taxon>
        <taxon>Burkholderiales</taxon>
        <taxon>Comamonadaceae</taxon>
        <taxon>Polaromonas</taxon>
    </lineage>
</organism>
<accession>A1VV43</accession>
<dbReference type="Pfam" id="PF03524">
    <property type="entry name" value="CagX"/>
    <property type="match status" value="1"/>
</dbReference>
<dbReference type="OrthoDB" id="9773431at2"/>
<feature type="chain" id="PRO_5002640237" evidence="4">
    <location>
        <begin position="28"/>
        <end position="280"/>
    </location>
</feature>
<feature type="signal peptide" evidence="4">
    <location>
        <begin position="1"/>
        <end position="27"/>
    </location>
</feature>
<dbReference type="InterPro" id="IPR038161">
    <property type="entry name" value="VirB9/CagX/TrbG_C_sf"/>
</dbReference>
<dbReference type="Proteomes" id="UP000000644">
    <property type="component" value="Plasmid pPNAP01"/>
</dbReference>